<protein>
    <recommendedName>
        <fullName evidence="4">O-antigen polymerase</fullName>
    </recommendedName>
</protein>
<feature type="transmembrane region" description="Helical" evidence="1">
    <location>
        <begin position="64"/>
        <end position="97"/>
    </location>
</feature>
<gene>
    <name evidence="2" type="ORF">OTERR_19130</name>
</gene>
<organism evidence="2 3">
    <name type="scientific">Oryzomicrobium terrae</name>
    <dbReference type="NCBI Taxonomy" id="1735038"/>
    <lineage>
        <taxon>Bacteria</taxon>
        <taxon>Pseudomonadati</taxon>
        <taxon>Pseudomonadota</taxon>
        <taxon>Betaproteobacteria</taxon>
        <taxon>Rhodocyclales</taxon>
        <taxon>Rhodocyclaceae</taxon>
        <taxon>Oryzomicrobium</taxon>
    </lineage>
</organism>
<keyword evidence="1" id="KW-1133">Transmembrane helix</keyword>
<keyword evidence="1" id="KW-0812">Transmembrane</keyword>
<keyword evidence="1" id="KW-0472">Membrane</keyword>
<sequence length="586" mass="63723">MATLPQWFTRTARPRAPVWMPGHPAGPAQGKSWGGLLALVFQGALLIGVSLFLGVGIGMIGLPFALLTVGLLAGTLLLFVPISWLLLLLLVATYLVTGQLEYFAHINRAFWIPYLLGLLLFVRIPIDLAGRAFFGQHRHYGPTPGRPRSLNSISVVLGLFFLVALVASLIDSAPLLQVLVSIKEYLFLWSLFFAVGLGLVSDVFLRRLWWCLLAYVPAQLPVVLYQRFVVSSRRGDGTSWDAVVGLFGGNPDGGGASGAMALFLVIMSLLVISLWRNRLVPLWTVLMLVGTALVCIALAEVKFAILMIPLGVMLLYRREMLHHPLRTLAALVLAVSLSGGLLVAYKTQFSDGKGVGHTTLSEYVTQSFERSSDADFVNPMTGEMSRVAALKYWWQRHDLNDPVEFFLGHGIGASRIGLVGGEVARQLSFRIDRSTLAIYLWEIGVLGVLVVIGLLLLGAWQAGRLACLPDETHLPPGEGHGIGTFERAVCAAISASLLLLILELPYNTDFANVPQMQLLIALMLGQVVMLAARVPPGVLARAARQPISRPPTPFLPVFTPSTRSATAWVPSARLARESPAHALHRH</sequence>
<dbReference type="Proteomes" id="UP000323671">
    <property type="component" value="Chromosome"/>
</dbReference>
<dbReference type="EMBL" id="CP022579">
    <property type="protein sequence ID" value="QEL65389.1"/>
    <property type="molecule type" value="Genomic_DNA"/>
</dbReference>
<accession>A0A5C1E9S9</accession>
<evidence type="ECO:0000313" key="2">
    <source>
        <dbReference type="EMBL" id="QEL65389.1"/>
    </source>
</evidence>
<feature type="transmembrane region" description="Helical" evidence="1">
    <location>
        <begin position="282"/>
        <end position="308"/>
    </location>
</feature>
<evidence type="ECO:0008006" key="4">
    <source>
        <dbReference type="Google" id="ProtNLM"/>
    </source>
</evidence>
<dbReference type="RefSeq" id="WP_149425633.1">
    <property type="nucleotide sequence ID" value="NZ_CP022579.1"/>
</dbReference>
<keyword evidence="3" id="KW-1185">Reference proteome</keyword>
<dbReference type="KEGG" id="otr:OTERR_19130"/>
<name>A0A5C1E9S9_9RHOO</name>
<feature type="transmembrane region" description="Helical" evidence="1">
    <location>
        <begin position="185"/>
        <end position="205"/>
    </location>
</feature>
<feature type="transmembrane region" description="Helical" evidence="1">
    <location>
        <begin position="33"/>
        <end position="57"/>
    </location>
</feature>
<evidence type="ECO:0000256" key="1">
    <source>
        <dbReference type="SAM" id="Phobius"/>
    </source>
</evidence>
<evidence type="ECO:0000313" key="3">
    <source>
        <dbReference type="Proteomes" id="UP000323671"/>
    </source>
</evidence>
<feature type="transmembrane region" description="Helical" evidence="1">
    <location>
        <begin position="150"/>
        <end position="170"/>
    </location>
</feature>
<proteinExistence type="predicted"/>
<dbReference type="AlphaFoldDB" id="A0A5C1E9S9"/>
<feature type="transmembrane region" description="Helical" evidence="1">
    <location>
        <begin position="328"/>
        <end position="345"/>
    </location>
</feature>
<reference evidence="2 3" key="1">
    <citation type="submission" date="2017-07" db="EMBL/GenBank/DDBJ databases">
        <title>Complete genome sequence of Oryzomicrobium terrae TPP412.</title>
        <authorList>
            <person name="Chiu L.-W."/>
            <person name="Lo K.-J."/>
            <person name="Tsai Y.-M."/>
            <person name="Lin S.-S."/>
            <person name="Kuo C.-H."/>
            <person name="Liu C.-T."/>
        </authorList>
    </citation>
    <scope>NUCLEOTIDE SEQUENCE [LARGE SCALE GENOMIC DNA]</scope>
    <source>
        <strain evidence="2 3">TPP412</strain>
    </source>
</reference>
<feature type="transmembrane region" description="Helical" evidence="1">
    <location>
        <begin position="212"/>
        <end position="230"/>
    </location>
</feature>
<feature type="transmembrane region" description="Helical" evidence="1">
    <location>
        <begin position="109"/>
        <end position="129"/>
    </location>
</feature>
<feature type="transmembrane region" description="Helical" evidence="1">
    <location>
        <begin position="256"/>
        <end position="275"/>
    </location>
</feature>
<feature type="transmembrane region" description="Helical" evidence="1">
    <location>
        <begin position="436"/>
        <end position="462"/>
    </location>
</feature>